<gene>
    <name evidence="3" type="primary">SUVC14G1630</name>
    <name evidence="3" type="ORF">SUVC_14G1630</name>
</gene>
<feature type="region of interest" description="Disordered" evidence="1">
    <location>
        <begin position="99"/>
        <end position="126"/>
    </location>
</feature>
<evidence type="ECO:0000256" key="1">
    <source>
        <dbReference type="SAM" id="MobiDB-lite"/>
    </source>
</evidence>
<protein>
    <recommendedName>
        <fullName evidence="5">Asi2p</fullName>
    </recommendedName>
</protein>
<proteinExistence type="predicted"/>
<dbReference type="Proteomes" id="UP001162090">
    <property type="component" value="Chromosome 14"/>
</dbReference>
<evidence type="ECO:0000256" key="2">
    <source>
        <dbReference type="SAM" id="Phobius"/>
    </source>
</evidence>
<feature type="transmembrane region" description="Helical" evidence="2">
    <location>
        <begin position="277"/>
        <end position="295"/>
    </location>
</feature>
<evidence type="ECO:0000313" key="3">
    <source>
        <dbReference type="EMBL" id="CAI4050043.1"/>
    </source>
</evidence>
<keyword evidence="2" id="KW-0472">Membrane</keyword>
<dbReference type="EMBL" id="OX365925">
    <property type="protein sequence ID" value="CAI4050043.1"/>
    <property type="molecule type" value="Genomic_DNA"/>
</dbReference>
<name>A0AA35NLI9_SACUV</name>
<dbReference type="AlphaFoldDB" id="A0AA35NLI9"/>
<sequence>MVRRNPAQKHENRLIFSCRKYCNIDLTMSRNQSHPHGHRIERDDNDDYLFQRFLVESDTRPNREPSPTTEQSQQELQQDVQQAIDGIFNSLRRNMSSASNIGRATNVDPSRGGNEGTNVNNRRATNANTADSPFLARQQSPLRTFLRNLFILDYFIGLILFPFSVYNILRSGFNSMTFSENDFIIEIVGYWKFAKIFGSNGTTLIAYKDTGKLGLLGKFHNIIVFYSSPMIKFIMKSANSNESKMDWLKLMFSKIFELFVKVSTILIYLIYGVSGTIYMVTAGFFFVLCLLFTVIRRYKGVYRILVSQRMSGPTVF</sequence>
<evidence type="ECO:0008006" key="5">
    <source>
        <dbReference type="Google" id="ProtNLM"/>
    </source>
</evidence>
<feature type="transmembrane region" description="Helical" evidence="2">
    <location>
        <begin position="247"/>
        <end position="271"/>
    </location>
</feature>
<feature type="compositionally biased region" description="Low complexity" evidence="1">
    <location>
        <begin position="117"/>
        <end position="126"/>
    </location>
</feature>
<accession>A0AA35NLI9</accession>
<organism evidence="3 4">
    <name type="scientific">Saccharomyces uvarum</name>
    <name type="common">Yeast</name>
    <name type="synonym">Saccharomyces bayanus var. uvarum</name>
    <dbReference type="NCBI Taxonomy" id="230603"/>
    <lineage>
        <taxon>Eukaryota</taxon>
        <taxon>Fungi</taxon>
        <taxon>Dikarya</taxon>
        <taxon>Ascomycota</taxon>
        <taxon>Saccharomycotina</taxon>
        <taxon>Saccharomycetes</taxon>
        <taxon>Saccharomycetales</taxon>
        <taxon>Saccharomycetaceae</taxon>
        <taxon>Saccharomyces</taxon>
    </lineage>
</organism>
<keyword evidence="2" id="KW-0812">Transmembrane</keyword>
<keyword evidence="2" id="KW-1133">Transmembrane helix</keyword>
<feature type="region of interest" description="Disordered" evidence="1">
    <location>
        <begin position="56"/>
        <end position="77"/>
    </location>
</feature>
<evidence type="ECO:0000313" key="4">
    <source>
        <dbReference type="Proteomes" id="UP001162090"/>
    </source>
</evidence>
<reference evidence="3" key="1">
    <citation type="submission" date="2022-10" db="EMBL/GenBank/DDBJ databases">
        <authorList>
            <person name="Byrne P K."/>
        </authorList>
    </citation>
    <scope>NUCLEOTIDE SEQUENCE</scope>
    <source>
        <strain evidence="3">CBS7001</strain>
    </source>
</reference>
<feature type="transmembrane region" description="Helical" evidence="2">
    <location>
        <begin position="149"/>
        <end position="169"/>
    </location>
</feature>